<accession>A0ACB7EVD3</accession>
<keyword evidence="2" id="KW-1185">Reference proteome</keyword>
<comment type="caution">
    <text evidence="1">The sequence shown here is derived from an EMBL/GenBank/DDBJ whole genome shotgun (WGS) entry which is preliminary data.</text>
</comment>
<proteinExistence type="predicted"/>
<evidence type="ECO:0000313" key="1">
    <source>
        <dbReference type="EMBL" id="KAG8006185.1"/>
    </source>
</evidence>
<reference evidence="1" key="1">
    <citation type="submission" date="2020-04" db="EMBL/GenBank/DDBJ databases">
        <title>A chromosome-scale assembly and high-density genetic map of the yellow drum (Nibea albiflora) genome.</title>
        <authorList>
            <person name="Xu D."/>
            <person name="Zhang W."/>
            <person name="Chen R."/>
            <person name="Tan P."/>
            <person name="Wang L."/>
            <person name="Song H."/>
            <person name="Tian L."/>
            <person name="Zhu Q."/>
            <person name="Wang B."/>
        </authorList>
    </citation>
    <scope>NUCLEOTIDE SEQUENCE</scope>
    <source>
        <strain evidence="1">ZJHYS-2018</strain>
    </source>
</reference>
<organism evidence="1 2">
    <name type="scientific">Nibea albiflora</name>
    <name type="common">Yellow drum</name>
    <name type="synonym">Corvina albiflora</name>
    <dbReference type="NCBI Taxonomy" id="240163"/>
    <lineage>
        <taxon>Eukaryota</taxon>
        <taxon>Metazoa</taxon>
        <taxon>Chordata</taxon>
        <taxon>Craniata</taxon>
        <taxon>Vertebrata</taxon>
        <taxon>Euteleostomi</taxon>
        <taxon>Actinopterygii</taxon>
        <taxon>Neopterygii</taxon>
        <taxon>Teleostei</taxon>
        <taxon>Neoteleostei</taxon>
        <taxon>Acanthomorphata</taxon>
        <taxon>Eupercaria</taxon>
        <taxon>Sciaenidae</taxon>
        <taxon>Nibea</taxon>
    </lineage>
</organism>
<dbReference type="EMBL" id="CM024809">
    <property type="protein sequence ID" value="KAG8006185.1"/>
    <property type="molecule type" value="Genomic_DNA"/>
</dbReference>
<name>A0ACB7EVD3_NIBAL</name>
<protein>
    <submittedName>
        <fullName evidence="1">Uncharacterized protein</fullName>
    </submittedName>
</protein>
<evidence type="ECO:0000313" key="2">
    <source>
        <dbReference type="Proteomes" id="UP000805704"/>
    </source>
</evidence>
<dbReference type="Proteomes" id="UP000805704">
    <property type="component" value="Chromosome 21"/>
</dbReference>
<sequence length="107" mass="11811">MLQLLGYACLLVPTEKKICTELDIIRENLDFSAVDVKLLTEGGLLHLLRDAAVKGLGEEQQTDDTDEGESRNGSRCRFNNFTEVAPDVNLLPHATETCSRDGTENAF</sequence>
<gene>
    <name evidence="1" type="ORF">GBF38_005376</name>
</gene>